<accession>A0A2U2CIY0</accession>
<feature type="transmembrane region" description="Helical" evidence="1">
    <location>
        <begin position="42"/>
        <end position="65"/>
    </location>
</feature>
<evidence type="ECO:0000313" key="4">
    <source>
        <dbReference type="Proteomes" id="UP000244940"/>
    </source>
</evidence>
<dbReference type="EMBL" id="QEYD01000001">
    <property type="protein sequence ID" value="PWE31822.1"/>
    <property type="molecule type" value="Genomic_DNA"/>
</dbReference>
<feature type="transmembrane region" description="Helical" evidence="1">
    <location>
        <begin position="286"/>
        <end position="304"/>
    </location>
</feature>
<dbReference type="GO" id="GO:0016020">
    <property type="term" value="C:membrane"/>
    <property type="evidence" value="ECO:0007669"/>
    <property type="project" value="InterPro"/>
</dbReference>
<evidence type="ECO:0000259" key="2">
    <source>
        <dbReference type="Pfam" id="PF00892"/>
    </source>
</evidence>
<dbReference type="InterPro" id="IPR037185">
    <property type="entry name" value="EmrE-like"/>
</dbReference>
<feature type="transmembrane region" description="Helical" evidence="1">
    <location>
        <begin position="128"/>
        <end position="144"/>
    </location>
</feature>
<dbReference type="PANTHER" id="PTHR22911:SF103">
    <property type="entry name" value="BLR2811 PROTEIN"/>
    <property type="match status" value="1"/>
</dbReference>
<feature type="domain" description="EamA" evidence="2">
    <location>
        <begin position="11"/>
        <end position="144"/>
    </location>
</feature>
<dbReference type="GeneID" id="94363678"/>
<reference evidence="3 4" key="1">
    <citation type="submission" date="2018-05" db="EMBL/GenBank/DDBJ databases">
        <title>Pararhodobacter marina sp. nov., isolated from deep-sea water of the Indian Ocean.</title>
        <authorList>
            <person name="Lai Q.Sr."/>
            <person name="Liu X."/>
            <person name="Shao Z."/>
        </authorList>
    </citation>
    <scope>NUCLEOTIDE SEQUENCE [LARGE SCALE GENOMIC DNA]</scope>
    <source>
        <strain evidence="3 4">CIC4N-9</strain>
    </source>
</reference>
<dbReference type="RefSeq" id="WP_109531623.1">
    <property type="nucleotide sequence ID" value="NZ_QEYD01000001.1"/>
</dbReference>
<keyword evidence="1" id="KW-1133">Transmembrane helix</keyword>
<keyword evidence="1" id="KW-0472">Membrane</keyword>
<feature type="transmembrane region" description="Helical" evidence="1">
    <location>
        <begin position="260"/>
        <end position="280"/>
    </location>
</feature>
<protein>
    <submittedName>
        <fullName evidence="3">EamA family transporter</fullName>
    </submittedName>
</protein>
<comment type="caution">
    <text evidence="3">The sequence shown here is derived from an EMBL/GenBank/DDBJ whole genome shotgun (WGS) entry which is preliminary data.</text>
</comment>
<dbReference type="PANTHER" id="PTHR22911">
    <property type="entry name" value="ACYL-MALONYL CONDENSING ENZYME-RELATED"/>
    <property type="match status" value="1"/>
</dbReference>
<dbReference type="SUPFAM" id="SSF103481">
    <property type="entry name" value="Multidrug resistance efflux transporter EmrE"/>
    <property type="match status" value="2"/>
</dbReference>
<feature type="transmembrane region" description="Helical" evidence="1">
    <location>
        <begin position="232"/>
        <end position="253"/>
    </location>
</feature>
<evidence type="ECO:0000313" key="3">
    <source>
        <dbReference type="EMBL" id="PWE31822.1"/>
    </source>
</evidence>
<keyword evidence="1" id="KW-0812">Transmembrane</keyword>
<dbReference type="AlphaFoldDB" id="A0A2U2CIY0"/>
<dbReference type="InterPro" id="IPR000620">
    <property type="entry name" value="EamA_dom"/>
</dbReference>
<dbReference type="Pfam" id="PF00892">
    <property type="entry name" value="EamA"/>
    <property type="match status" value="1"/>
</dbReference>
<feature type="transmembrane region" description="Helical" evidence="1">
    <location>
        <begin position="77"/>
        <end position="96"/>
    </location>
</feature>
<dbReference type="Proteomes" id="UP000244940">
    <property type="component" value="Unassembled WGS sequence"/>
</dbReference>
<name>A0A2U2CIY0_9RHOB</name>
<dbReference type="Gene3D" id="1.10.3730.20">
    <property type="match status" value="1"/>
</dbReference>
<feature type="transmembrane region" description="Helical" evidence="1">
    <location>
        <begin position="180"/>
        <end position="202"/>
    </location>
</feature>
<feature type="transmembrane region" description="Helical" evidence="1">
    <location>
        <begin position="150"/>
        <end position="168"/>
    </location>
</feature>
<proteinExistence type="predicted"/>
<feature type="transmembrane region" description="Helical" evidence="1">
    <location>
        <begin position="102"/>
        <end position="121"/>
    </location>
</feature>
<evidence type="ECO:0000256" key="1">
    <source>
        <dbReference type="SAM" id="Phobius"/>
    </source>
</evidence>
<organism evidence="3 4">
    <name type="scientific">Pararhodobacter marinus</name>
    <dbReference type="NCBI Taxonomy" id="2184063"/>
    <lineage>
        <taxon>Bacteria</taxon>
        <taxon>Pseudomonadati</taxon>
        <taxon>Pseudomonadota</taxon>
        <taxon>Alphaproteobacteria</taxon>
        <taxon>Rhodobacterales</taxon>
        <taxon>Paracoccaceae</taxon>
        <taxon>Pararhodobacter</taxon>
    </lineage>
</organism>
<dbReference type="OrthoDB" id="9812899at2"/>
<sequence>MTATALPVALLGGLCAVGASLGFSLNDMAIKFLSGAYPLHQVVLIRSVIALAIMLAVVIPFSGGYGILRTRMPGKHVLRGCFIVMANMTYFIALAAMPIADATAIFFVSPLVIALFSIVFLGETVGPRRWTAIGLGLSGVVVMIRPGTDAFTPIALLPLLAATAYAGLHTMTRHIGLRETAATMATYSQFTFLGFSIVFGLIAGRGDFLPADAGPSMDFLLRGWIWPQWRDVPFFCLAGIGTALGGLLIAQAYRLCEAALVAPLEYVAMPMAIVWGVAVFGEWPDLVSWIGITLILGAGIYLIWRETRNTG</sequence>
<gene>
    <name evidence="3" type="ORF">C4N9_02130</name>
</gene>
<keyword evidence="4" id="KW-1185">Reference proteome</keyword>